<dbReference type="AlphaFoldDB" id="A0A1G7A5N8"/>
<keyword evidence="1" id="KW-0812">Transmembrane</keyword>
<dbReference type="RefSeq" id="WP_171906321.1">
    <property type="nucleotide sequence ID" value="NZ_CALFZY010000002.1"/>
</dbReference>
<keyword evidence="1" id="KW-0472">Membrane</keyword>
<proteinExistence type="predicted"/>
<evidence type="ECO:0000313" key="2">
    <source>
        <dbReference type="EMBL" id="SDE09837.1"/>
    </source>
</evidence>
<accession>A0A1G7A5N8</accession>
<dbReference type="EMBL" id="FNAQ01000003">
    <property type="protein sequence ID" value="SDE09837.1"/>
    <property type="molecule type" value="Genomic_DNA"/>
</dbReference>
<protein>
    <submittedName>
        <fullName evidence="2">Uncharacterized protein</fullName>
    </submittedName>
</protein>
<keyword evidence="1" id="KW-1133">Transmembrane helix</keyword>
<reference evidence="3" key="1">
    <citation type="submission" date="2016-10" db="EMBL/GenBank/DDBJ databases">
        <authorList>
            <person name="Varghese N."/>
            <person name="Submissions S."/>
        </authorList>
    </citation>
    <scope>NUCLEOTIDE SEQUENCE [LARGE SCALE GENOMIC DNA]</scope>
    <source>
        <strain evidence="3">DSM 8987</strain>
    </source>
</reference>
<gene>
    <name evidence="2" type="ORF">SAMN05661003_103270</name>
</gene>
<evidence type="ECO:0000256" key="1">
    <source>
        <dbReference type="SAM" id="Phobius"/>
    </source>
</evidence>
<evidence type="ECO:0000313" key="3">
    <source>
        <dbReference type="Proteomes" id="UP000243205"/>
    </source>
</evidence>
<feature type="transmembrane region" description="Helical" evidence="1">
    <location>
        <begin position="6"/>
        <end position="27"/>
    </location>
</feature>
<keyword evidence="3" id="KW-1185">Reference proteome</keyword>
<dbReference type="Proteomes" id="UP000243205">
    <property type="component" value="Unassembled WGS sequence"/>
</dbReference>
<name>A0A1G7A5N8_9BACT</name>
<organism evidence="2 3">
    <name type="scientific">Desulfuromonas thiophila</name>
    <dbReference type="NCBI Taxonomy" id="57664"/>
    <lineage>
        <taxon>Bacteria</taxon>
        <taxon>Pseudomonadati</taxon>
        <taxon>Thermodesulfobacteriota</taxon>
        <taxon>Desulfuromonadia</taxon>
        <taxon>Desulfuromonadales</taxon>
        <taxon>Desulfuromonadaceae</taxon>
        <taxon>Desulfuromonas</taxon>
    </lineage>
</organism>
<sequence>MDDSLYYLMGAVITGGALICFLFAYISDHREQSGRRRRSLYSRINRQ</sequence>